<evidence type="ECO:0000313" key="2">
    <source>
        <dbReference type="EMBL" id="KDN87178.1"/>
    </source>
</evidence>
<feature type="region of interest" description="Disordered" evidence="1">
    <location>
        <begin position="19"/>
        <end position="40"/>
    </location>
</feature>
<dbReference type="HOGENOM" id="CLU_3291029_0_0_11"/>
<accession>A0A066Z0A0</accession>
<keyword evidence="3" id="KW-1185">Reference proteome</keyword>
<dbReference type="EMBL" id="JNBY01000050">
    <property type="protein sequence ID" value="KDN87178.1"/>
    <property type="molecule type" value="Genomic_DNA"/>
</dbReference>
<evidence type="ECO:0000256" key="1">
    <source>
        <dbReference type="SAM" id="MobiDB-lite"/>
    </source>
</evidence>
<dbReference type="PATRIC" id="fig|1348663.4.peg.1206"/>
<gene>
    <name evidence="2" type="ORF">KCH_12630</name>
</gene>
<name>A0A066Z0A0_9ACTN</name>
<dbReference type="Proteomes" id="UP000027178">
    <property type="component" value="Unassembled WGS sequence"/>
</dbReference>
<comment type="caution">
    <text evidence="2">The sequence shown here is derived from an EMBL/GenBank/DDBJ whole genome shotgun (WGS) entry which is preliminary data.</text>
</comment>
<proteinExistence type="predicted"/>
<protein>
    <submittedName>
        <fullName evidence="2">Uncharacterized protein</fullName>
    </submittedName>
</protein>
<reference evidence="2 3" key="1">
    <citation type="submission" date="2014-05" db="EMBL/GenBank/DDBJ databases">
        <title>Draft Genome Sequence of Kitasatospora cheerisanensis KCTC 2395.</title>
        <authorList>
            <person name="Nam D.H."/>
        </authorList>
    </citation>
    <scope>NUCLEOTIDE SEQUENCE [LARGE SCALE GENOMIC DNA]</scope>
    <source>
        <strain evidence="2 3">KCTC 2395</strain>
    </source>
</reference>
<sequence length="40" mass="4267">MQRGAGPGETLRVHTAILLRGAARGQGRRPARCGRSQAPR</sequence>
<organism evidence="2 3">
    <name type="scientific">Kitasatospora cheerisanensis KCTC 2395</name>
    <dbReference type="NCBI Taxonomy" id="1348663"/>
    <lineage>
        <taxon>Bacteria</taxon>
        <taxon>Bacillati</taxon>
        <taxon>Actinomycetota</taxon>
        <taxon>Actinomycetes</taxon>
        <taxon>Kitasatosporales</taxon>
        <taxon>Streptomycetaceae</taxon>
        <taxon>Kitasatospora</taxon>
    </lineage>
</organism>
<dbReference type="AlphaFoldDB" id="A0A066Z0A0"/>
<evidence type="ECO:0000313" key="3">
    <source>
        <dbReference type="Proteomes" id="UP000027178"/>
    </source>
</evidence>